<dbReference type="SMART" id="SM00388">
    <property type="entry name" value="HisKA"/>
    <property type="match status" value="1"/>
</dbReference>
<evidence type="ECO:0000256" key="3">
    <source>
        <dbReference type="ARBA" id="ARBA00022553"/>
    </source>
</evidence>
<dbReference type="GO" id="GO:0000155">
    <property type="term" value="F:phosphorelay sensor kinase activity"/>
    <property type="evidence" value="ECO:0007669"/>
    <property type="project" value="InterPro"/>
</dbReference>
<feature type="domain" description="PAS" evidence="11">
    <location>
        <begin position="193"/>
        <end position="254"/>
    </location>
</feature>
<evidence type="ECO:0000313" key="13">
    <source>
        <dbReference type="EMBL" id="MEN7548372.1"/>
    </source>
</evidence>
<evidence type="ECO:0000256" key="6">
    <source>
        <dbReference type="ARBA" id="ARBA00023012"/>
    </source>
</evidence>
<gene>
    <name evidence="13" type="ORF">AAG747_10665</name>
</gene>
<accession>A0AAW9RXB1</accession>
<dbReference type="InterPro" id="IPR013656">
    <property type="entry name" value="PAS_4"/>
</dbReference>
<evidence type="ECO:0000259" key="9">
    <source>
        <dbReference type="PROSITE" id="PS50109"/>
    </source>
</evidence>
<dbReference type="PROSITE" id="PS50110">
    <property type="entry name" value="RESPONSE_REGULATORY"/>
    <property type="match status" value="1"/>
</dbReference>
<evidence type="ECO:0000256" key="1">
    <source>
        <dbReference type="ARBA" id="ARBA00000085"/>
    </source>
</evidence>
<dbReference type="InterPro" id="IPR011006">
    <property type="entry name" value="CheY-like_superfamily"/>
</dbReference>
<feature type="coiled-coil region" evidence="8">
    <location>
        <begin position="288"/>
        <end position="317"/>
    </location>
</feature>
<dbReference type="InterPro" id="IPR035965">
    <property type="entry name" value="PAS-like_dom_sf"/>
</dbReference>
<dbReference type="Pfam" id="PF00512">
    <property type="entry name" value="HisKA"/>
    <property type="match status" value="1"/>
</dbReference>
<keyword evidence="13" id="KW-0067">ATP-binding</keyword>
<evidence type="ECO:0000256" key="8">
    <source>
        <dbReference type="SAM" id="Coils"/>
    </source>
</evidence>
<dbReference type="PANTHER" id="PTHR43711:SF26">
    <property type="entry name" value="SENSOR HISTIDINE KINASE RCSC"/>
    <property type="match status" value="1"/>
</dbReference>
<dbReference type="CDD" id="cd00130">
    <property type="entry name" value="PAS"/>
    <property type="match status" value="1"/>
</dbReference>
<dbReference type="Gene3D" id="3.30.565.10">
    <property type="entry name" value="Histidine kinase-like ATPase, C-terminal domain"/>
    <property type="match status" value="1"/>
</dbReference>
<feature type="domain" description="Response regulatory" evidence="10">
    <location>
        <begin position="8"/>
        <end position="125"/>
    </location>
</feature>
<dbReference type="InterPro" id="IPR050736">
    <property type="entry name" value="Sensor_HK_Regulatory"/>
</dbReference>
<dbReference type="PANTHER" id="PTHR43711">
    <property type="entry name" value="TWO-COMPONENT HISTIDINE KINASE"/>
    <property type="match status" value="1"/>
</dbReference>
<dbReference type="Pfam" id="PF02518">
    <property type="entry name" value="HATPase_c"/>
    <property type="match status" value="1"/>
</dbReference>
<comment type="caution">
    <text evidence="13">The sequence shown here is derived from an EMBL/GenBank/DDBJ whole genome shotgun (WGS) entry which is preliminary data.</text>
</comment>
<dbReference type="InterPro" id="IPR000700">
    <property type="entry name" value="PAS-assoc_C"/>
</dbReference>
<dbReference type="InterPro" id="IPR000014">
    <property type="entry name" value="PAS"/>
</dbReference>
<evidence type="ECO:0000259" key="12">
    <source>
        <dbReference type="PROSITE" id="PS50113"/>
    </source>
</evidence>
<feature type="coiled-coil region" evidence="8">
    <location>
        <begin position="132"/>
        <end position="173"/>
    </location>
</feature>
<keyword evidence="5" id="KW-0418">Kinase</keyword>
<dbReference type="FunFam" id="3.30.565.10:FF:000006">
    <property type="entry name" value="Sensor histidine kinase WalK"/>
    <property type="match status" value="1"/>
</dbReference>
<evidence type="ECO:0000259" key="10">
    <source>
        <dbReference type="PROSITE" id="PS50110"/>
    </source>
</evidence>
<dbReference type="RefSeq" id="WP_346821151.1">
    <property type="nucleotide sequence ID" value="NZ_JBDKWZ010000005.1"/>
</dbReference>
<dbReference type="PROSITE" id="PS50113">
    <property type="entry name" value="PAC"/>
    <property type="match status" value="1"/>
</dbReference>
<dbReference type="Gene3D" id="3.40.50.2300">
    <property type="match status" value="1"/>
</dbReference>
<dbReference type="SUPFAM" id="SSF55874">
    <property type="entry name" value="ATPase domain of HSP90 chaperone/DNA topoisomerase II/histidine kinase"/>
    <property type="match status" value="1"/>
</dbReference>
<dbReference type="InterPro" id="IPR036097">
    <property type="entry name" value="HisK_dim/P_sf"/>
</dbReference>
<dbReference type="Gene3D" id="3.30.450.20">
    <property type="entry name" value="PAS domain"/>
    <property type="match status" value="1"/>
</dbReference>
<dbReference type="InterPro" id="IPR003661">
    <property type="entry name" value="HisK_dim/P_dom"/>
</dbReference>
<feature type="domain" description="Histidine kinase" evidence="9">
    <location>
        <begin position="321"/>
        <end position="536"/>
    </location>
</feature>
<dbReference type="EC" id="2.7.13.3" evidence="2"/>
<dbReference type="SUPFAM" id="SSF52172">
    <property type="entry name" value="CheY-like"/>
    <property type="match status" value="1"/>
</dbReference>
<dbReference type="InterPro" id="IPR005467">
    <property type="entry name" value="His_kinase_dom"/>
</dbReference>
<dbReference type="PRINTS" id="PR00344">
    <property type="entry name" value="BCTRLSENSOR"/>
</dbReference>
<sequence length="536" mass="61715">MKEKSIIKILLIEDDEDDYIITRDILDEITYQKYAIDWISDYHQATELIGKKEHDVYLVDYRFGAHNGLEIIRKSIEGGSDLPFILLTGQGDLEIDRQAMRIGATDYLVKGKIDASILERSIRHSMEITKNIRKINTLNQDLEQRVQERTRQLQQTNENLQKEIEVRRKTEKALRQSQKLYSTIAHNFPKGAIAVLDTDLNIIFIDGKELENLGFSRQELKDKCFVDIFYQSAHLSPQEKANVTQQFQRIFKNEQVKLEFTYNLHQFEVNGVPLYDLEGKVEQVLVVANNITEQKKAEEDIRNALQKEKELNELKSRFVSMASHEFRTPLSTIMSSVSLISRYTGSEHGEKRLKHINRVKSNVNHLTQILNDFLSISKLEEGKMELHPACFQIEELCGEITEDMQAVAKRGQQIAYSHPTNGLEICLDRQILKNILINLLSNAIKYSPEDKKIDFVSTLEKQQLVIRISDKGIGIPEEEQQHLFSRFFRAENAINIQGTGLGLHIVKKYVDMLGGSISYQSKLNQGTTFMVTLPCQ</sequence>
<evidence type="ECO:0000256" key="2">
    <source>
        <dbReference type="ARBA" id="ARBA00012438"/>
    </source>
</evidence>
<keyword evidence="14" id="KW-1185">Reference proteome</keyword>
<dbReference type="NCBIfam" id="TIGR00229">
    <property type="entry name" value="sensory_box"/>
    <property type="match status" value="1"/>
</dbReference>
<comment type="catalytic activity">
    <reaction evidence="1">
        <text>ATP + protein L-histidine = ADP + protein N-phospho-L-histidine.</text>
        <dbReference type="EC" id="2.7.13.3"/>
    </reaction>
</comment>
<dbReference type="GO" id="GO:0005524">
    <property type="term" value="F:ATP binding"/>
    <property type="evidence" value="ECO:0007669"/>
    <property type="project" value="UniProtKB-KW"/>
</dbReference>
<dbReference type="Proteomes" id="UP001403385">
    <property type="component" value="Unassembled WGS sequence"/>
</dbReference>
<dbReference type="EMBL" id="JBDKWZ010000005">
    <property type="protein sequence ID" value="MEN7548372.1"/>
    <property type="molecule type" value="Genomic_DNA"/>
</dbReference>
<dbReference type="AlphaFoldDB" id="A0AAW9RXB1"/>
<dbReference type="PROSITE" id="PS50112">
    <property type="entry name" value="PAS"/>
    <property type="match status" value="1"/>
</dbReference>
<dbReference type="SUPFAM" id="SSF47384">
    <property type="entry name" value="Homodimeric domain of signal transducing histidine kinase"/>
    <property type="match status" value="1"/>
</dbReference>
<keyword evidence="6" id="KW-0902">Two-component regulatory system</keyword>
<keyword evidence="3 7" id="KW-0597">Phosphoprotein</keyword>
<dbReference type="InterPro" id="IPR001789">
    <property type="entry name" value="Sig_transdc_resp-reg_receiver"/>
</dbReference>
<feature type="domain" description="PAC" evidence="12">
    <location>
        <begin position="252"/>
        <end position="303"/>
    </location>
</feature>
<dbReference type="InterPro" id="IPR036890">
    <property type="entry name" value="HATPase_C_sf"/>
</dbReference>
<dbReference type="CDD" id="cd00082">
    <property type="entry name" value="HisKA"/>
    <property type="match status" value="1"/>
</dbReference>
<evidence type="ECO:0000256" key="5">
    <source>
        <dbReference type="ARBA" id="ARBA00022777"/>
    </source>
</evidence>
<dbReference type="Pfam" id="PF08448">
    <property type="entry name" value="PAS_4"/>
    <property type="match status" value="1"/>
</dbReference>
<dbReference type="Gene3D" id="1.10.287.130">
    <property type="match status" value="1"/>
</dbReference>
<dbReference type="InterPro" id="IPR003594">
    <property type="entry name" value="HATPase_dom"/>
</dbReference>
<dbReference type="PROSITE" id="PS50109">
    <property type="entry name" value="HIS_KIN"/>
    <property type="match status" value="1"/>
</dbReference>
<keyword evidence="4" id="KW-0808">Transferase</keyword>
<dbReference type="SMART" id="SM00448">
    <property type="entry name" value="REC"/>
    <property type="match status" value="1"/>
</dbReference>
<evidence type="ECO:0000256" key="4">
    <source>
        <dbReference type="ARBA" id="ARBA00022679"/>
    </source>
</evidence>
<organism evidence="13 14">
    <name type="scientific">Rapidithrix thailandica</name>
    <dbReference type="NCBI Taxonomy" id="413964"/>
    <lineage>
        <taxon>Bacteria</taxon>
        <taxon>Pseudomonadati</taxon>
        <taxon>Bacteroidota</taxon>
        <taxon>Cytophagia</taxon>
        <taxon>Cytophagales</taxon>
        <taxon>Flammeovirgaceae</taxon>
        <taxon>Rapidithrix</taxon>
    </lineage>
</organism>
<dbReference type="CDD" id="cd00075">
    <property type="entry name" value="HATPase"/>
    <property type="match status" value="1"/>
</dbReference>
<dbReference type="InterPro" id="IPR004358">
    <property type="entry name" value="Sig_transdc_His_kin-like_C"/>
</dbReference>
<proteinExistence type="predicted"/>
<evidence type="ECO:0000256" key="7">
    <source>
        <dbReference type="PROSITE-ProRule" id="PRU00169"/>
    </source>
</evidence>
<name>A0AAW9RXB1_9BACT</name>
<dbReference type="SMART" id="SM00387">
    <property type="entry name" value="HATPase_c"/>
    <property type="match status" value="1"/>
</dbReference>
<evidence type="ECO:0000259" key="11">
    <source>
        <dbReference type="PROSITE" id="PS50112"/>
    </source>
</evidence>
<keyword evidence="13" id="KW-0547">Nucleotide-binding</keyword>
<dbReference type="SUPFAM" id="SSF55785">
    <property type="entry name" value="PYP-like sensor domain (PAS domain)"/>
    <property type="match status" value="1"/>
</dbReference>
<reference evidence="13 14" key="1">
    <citation type="submission" date="2024-04" db="EMBL/GenBank/DDBJ databases">
        <title>Novel genus in family Flammeovirgaceae.</title>
        <authorList>
            <person name="Nguyen T.H."/>
            <person name="Vuong T.Q."/>
            <person name="Le H."/>
            <person name="Kim S.-G."/>
        </authorList>
    </citation>
    <scope>NUCLEOTIDE SEQUENCE [LARGE SCALE GENOMIC DNA]</scope>
    <source>
        <strain evidence="13 14">JCM 23209</strain>
    </source>
</reference>
<keyword evidence="8" id="KW-0175">Coiled coil</keyword>
<protein>
    <recommendedName>
        <fullName evidence="2">histidine kinase</fullName>
        <ecNumber evidence="2">2.7.13.3</ecNumber>
    </recommendedName>
</protein>
<evidence type="ECO:0000313" key="14">
    <source>
        <dbReference type="Proteomes" id="UP001403385"/>
    </source>
</evidence>
<feature type="modified residue" description="4-aspartylphosphate" evidence="7">
    <location>
        <position position="60"/>
    </location>
</feature>
<dbReference type="Pfam" id="PF00072">
    <property type="entry name" value="Response_reg"/>
    <property type="match status" value="1"/>
</dbReference>
<dbReference type="CDD" id="cd00156">
    <property type="entry name" value="REC"/>
    <property type="match status" value="1"/>
</dbReference>